<reference evidence="4" key="1">
    <citation type="submission" date="2017-09" db="EMBL/GenBank/DDBJ databases">
        <title>Depth-based differentiation of microbial function through sediment-hosted aquifers and enrichment of novel symbionts in the deep terrestrial subsurface.</title>
        <authorList>
            <person name="Probst A.J."/>
            <person name="Ladd B."/>
            <person name="Jarett J.K."/>
            <person name="Geller-Mcgrath D.E."/>
            <person name="Sieber C.M.K."/>
            <person name="Emerson J.B."/>
            <person name="Anantharaman K."/>
            <person name="Thomas B.C."/>
            <person name="Malmstrom R."/>
            <person name="Stieglmeier M."/>
            <person name="Klingl A."/>
            <person name="Woyke T."/>
            <person name="Ryan C.M."/>
            <person name="Banfield J.F."/>
        </authorList>
    </citation>
    <scope>NUCLEOTIDE SEQUENCE [LARGE SCALE GENOMIC DNA]</scope>
</reference>
<dbReference type="Gene3D" id="3.90.550.10">
    <property type="entry name" value="Spore Coat Polysaccharide Biosynthesis Protein SpsA, Chain A"/>
    <property type="match status" value="1"/>
</dbReference>
<evidence type="ECO:0000259" key="2">
    <source>
        <dbReference type="Pfam" id="PF00535"/>
    </source>
</evidence>
<dbReference type="InterPro" id="IPR029044">
    <property type="entry name" value="Nucleotide-diphossugar_trans"/>
</dbReference>
<dbReference type="AlphaFoldDB" id="A0A2M6WRG5"/>
<feature type="domain" description="Glycosyltransferase 2-like" evidence="2">
    <location>
        <begin position="4"/>
        <end position="142"/>
    </location>
</feature>
<evidence type="ECO:0000313" key="3">
    <source>
        <dbReference type="EMBL" id="PIT95409.1"/>
    </source>
</evidence>
<dbReference type="Proteomes" id="UP000228900">
    <property type="component" value="Unassembled WGS sequence"/>
</dbReference>
<dbReference type="PANTHER" id="PTHR43179:SF7">
    <property type="entry name" value="RHAMNOSYLTRANSFERASE WBBL"/>
    <property type="match status" value="1"/>
</dbReference>
<keyword evidence="1" id="KW-1133">Transmembrane helix</keyword>
<dbReference type="SUPFAM" id="SSF53448">
    <property type="entry name" value="Nucleotide-diphospho-sugar transferases"/>
    <property type="match status" value="1"/>
</dbReference>
<sequence length="281" mass="33011">MDISVIIVSWNVKDKLRENLTALFNSQGNFTFEVFVIDNNSADDSALMIEREFSQVKLIINPGNFGFARACNQGIRESAGDFVLLLNPDMKVFPDTLFFMLQWMKTKESATVASCHLIDDAGKTIRPVRRFPRLLDQLIIILKLPHLFPGVNNKYLSSDFDCSREQKVDSIRGSFFMISKSRYGQLPLLDERYFIWFEEVDFCRTVYSLGGEVWYTPTAQCVDYVGASFKQVGRGFTQRYFRESMLKYFRKWRPFYEYFILWLAWEPIYLISKILWPKKSR</sequence>
<dbReference type="PANTHER" id="PTHR43179">
    <property type="entry name" value="RHAMNOSYLTRANSFERASE WBBL"/>
    <property type="match status" value="1"/>
</dbReference>
<keyword evidence="1" id="KW-0472">Membrane</keyword>
<feature type="transmembrane region" description="Helical" evidence="1">
    <location>
        <begin position="255"/>
        <end position="276"/>
    </location>
</feature>
<accession>A0A2M6WRG5</accession>
<dbReference type="Pfam" id="PF00535">
    <property type="entry name" value="Glycos_transf_2"/>
    <property type="match status" value="1"/>
</dbReference>
<protein>
    <recommendedName>
        <fullName evidence="2">Glycosyltransferase 2-like domain-containing protein</fullName>
    </recommendedName>
</protein>
<evidence type="ECO:0000313" key="4">
    <source>
        <dbReference type="Proteomes" id="UP000228900"/>
    </source>
</evidence>
<gene>
    <name evidence="3" type="ORF">COT98_00060</name>
</gene>
<keyword evidence="1" id="KW-0812">Transmembrane</keyword>
<dbReference type="InterPro" id="IPR001173">
    <property type="entry name" value="Glyco_trans_2-like"/>
</dbReference>
<dbReference type="EMBL" id="PFAQ01000001">
    <property type="protein sequence ID" value="PIT95409.1"/>
    <property type="molecule type" value="Genomic_DNA"/>
</dbReference>
<name>A0A2M6WRG5_9BACT</name>
<proteinExistence type="predicted"/>
<comment type="caution">
    <text evidence="3">The sequence shown here is derived from an EMBL/GenBank/DDBJ whole genome shotgun (WGS) entry which is preliminary data.</text>
</comment>
<organism evidence="3 4">
    <name type="scientific">Candidatus Falkowbacteria bacterium CG10_big_fil_rev_8_21_14_0_10_39_9</name>
    <dbReference type="NCBI Taxonomy" id="1974566"/>
    <lineage>
        <taxon>Bacteria</taxon>
        <taxon>Candidatus Falkowiibacteriota</taxon>
    </lineage>
</organism>
<evidence type="ECO:0000256" key="1">
    <source>
        <dbReference type="SAM" id="Phobius"/>
    </source>
</evidence>